<dbReference type="Gene3D" id="3.40.190.10">
    <property type="entry name" value="Periplasmic binding protein-like II"/>
    <property type="match status" value="1"/>
</dbReference>
<dbReference type="Gene3D" id="3.10.105.10">
    <property type="entry name" value="Dipeptide-binding Protein, Domain 3"/>
    <property type="match status" value="1"/>
</dbReference>
<dbReference type="InterPro" id="IPR030678">
    <property type="entry name" value="Peptide/Ni-bd"/>
</dbReference>
<dbReference type="EMBL" id="JAHBCL010000003">
    <property type="protein sequence ID" value="MBS7525602.1"/>
    <property type="molecule type" value="Genomic_DNA"/>
</dbReference>
<comment type="caution">
    <text evidence="3">The sequence shown here is derived from an EMBL/GenBank/DDBJ whole genome shotgun (WGS) entry which is preliminary data.</text>
</comment>
<dbReference type="CDD" id="cd08504">
    <property type="entry name" value="PBP2_OppA"/>
    <property type="match status" value="1"/>
</dbReference>
<feature type="region of interest" description="Disordered" evidence="1">
    <location>
        <begin position="34"/>
        <end position="58"/>
    </location>
</feature>
<evidence type="ECO:0000259" key="2">
    <source>
        <dbReference type="Pfam" id="PF00496"/>
    </source>
</evidence>
<dbReference type="InterPro" id="IPR000914">
    <property type="entry name" value="SBP_5_dom"/>
</dbReference>
<dbReference type="Gene3D" id="3.90.76.10">
    <property type="entry name" value="Dipeptide-binding Protein, Domain 1"/>
    <property type="match status" value="1"/>
</dbReference>
<dbReference type="SUPFAM" id="SSF53850">
    <property type="entry name" value="Periplasmic binding protein-like II"/>
    <property type="match status" value="1"/>
</dbReference>
<organism evidence="3 4">
    <name type="scientific">Fusibacter paucivorans</name>
    <dbReference type="NCBI Taxonomy" id="76009"/>
    <lineage>
        <taxon>Bacteria</taxon>
        <taxon>Bacillati</taxon>
        <taxon>Bacillota</taxon>
        <taxon>Clostridia</taxon>
        <taxon>Eubacteriales</taxon>
        <taxon>Eubacteriales Family XII. Incertae Sedis</taxon>
        <taxon>Fusibacter</taxon>
    </lineage>
</organism>
<protein>
    <submittedName>
        <fullName evidence="3">Peptide ABC transporter substrate-binding protein</fullName>
    </submittedName>
</protein>
<feature type="domain" description="Solute-binding protein family 5" evidence="2">
    <location>
        <begin position="104"/>
        <end position="472"/>
    </location>
</feature>
<dbReference type="InterPro" id="IPR039424">
    <property type="entry name" value="SBP_5"/>
</dbReference>
<sequence length="553" mass="61047">MEGIILFKRSLALLLVVMMVAGLFIGCGGNTEEPAAPADNTPAETTEPAAETPEPTEAPAEQVLYWNIGAEPKTIDPGLNAAVDGGHVINNMFEGLMRELNGTLEPAMAESYTVSDDGMVYTFTLRDAKWSDGKTVTAQDFEWAWNRVLAPETASEYSWIFDAANVDTFQALDDKTFEVTLKAPTPYFLGLTAFYTFFPVRQESVEAGADGAWAIDPAKSIVNGPFMLDSYVGGDRLELVPNPEYWQADKVKLERIVGVMIVEASTALTAYEGGTLDVLATVPTEEISRLIAEDPTFYILPMDGTYYYAFNVEAAPLDDVNVRKALSLAIDRQAICDTVTKAGQIPALNIVAPTSYDADGNLFSDQLGSVGLQATAAVEDAQQALADAGYPNGEGFPTLELMYNTSEGHKVIAEAIQEMWKKNLNIDVALTNQEWAVFQDTRKQGSFQVARAGWIGDYSDPMTYLDMFTSTNIGATNYSRWVNEDYDKLLEDAKTAPGQERFNMLYDAGKLVEEAYINLPIYYYTNTIMVADKVHDWEMNTRSTWWFGFAYIE</sequence>
<name>A0ABS5PNH4_9FIRM</name>
<keyword evidence="4" id="KW-1185">Reference proteome</keyword>
<reference evidence="3 4" key="1">
    <citation type="submission" date="2021-05" db="EMBL/GenBank/DDBJ databases">
        <title>Fusibacter ferrireducens sp. nov., an anaerobic, sulfur- and Fe-reducing bacterium isolated from the mangrove sediment.</title>
        <authorList>
            <person name="Qiu D."/>
        </authorList>
    </citation>
    <scope>NUCLEOTIDE SEQUENCE [LARGE SCALE GENOMIC DNA]</scope>
    <source>
        <strain evidence="3 4">DSM 12116</strain>
    </source>
</reference>
<evidence type="ECO:0000313" key="3">
    <source>
        <dbReference type="EMBL" id="MBS7525602.1"/>
    </source>
</evidence>
<dbReference type="Proteomes" id="UP000746471">
    <property type="component" value="Unassembled WGS sequence"/>
</dbReference>
<gene>
    <name evidence="3" type="ORF">KHM83_02815</name>
</gene>
<dbReference type="PANTHER" id="PTHR30290:SF79">
    <property type="entry name" value="DIPEPTIDE-BINDING PROTEIN DPPE"/>
    <property type="match status" value="1"/>
</dbReference>
<dbReference type="PIRSF" id="PIRSF002741">
    <property type="entry name" value="MppA"/>
    <property type="match status" value="1"/>
</dbReference>
<dbReference type="PANTHER" id="PTHR30290">
    <property type="entry name" value="PERIPLASMIC BINDING COMPONENT OF ABC TRANSPORTER"/>
    <property type="match status" value="1"/>
</dbReference>
<dbReference type="Pfam" id="PF00496">
    <property type="entry name" value="SBP_bac_5"/>
    <property type="match status" value="1"/>
</dbReference>
<evidence type="ECO:0000256" key="1">
    <source>
        <dbReference type="SAM" id="MobiDB-lite"/>
    </source>
</evidence>
<proteinExistence type="predicted"/>
<evidence type="ECO:0000313" key="4">
    <source>
        <dbReference type="Proteomes" id="UP000746471"/>
    </source>
</evidence>
<accession>A0ABS5PNH4</accession>